<dbReference type="InterPro" id="IPR001611">
    <property type="entry name" value="Leu-rich_rpt"/>
</dbReference>
<name>A0A836GPI9_9TRYP</name>
<dbReference type="Proteomes" id="UP000673552">
    <property type="component" value="Chromosome 26"/>
</dbReference>
<dbReference type="PANTHER" id="PTHR45973">
    <property type="entry name" value="PROTEIN PHOSPHATASE 1 REGULATORY SUBUNIT SDS22-RELATED"/>
    <property type="match status" value="1"/>
</dbReference>
<feature type="compositionally biased region" description="Low complexity" evidence="6">
    <location>
        <begin position="548"/>
        <end position="560"/>
    </location>
</feature>
<evidence type="ECO:0000256" key="5">
    <source>
        <dbReference type="ARBA" id="ARBA00023273"/>
    </source>
</evidence>
<dbReference type="PANTHER" id="PTHR45973:SF9">
    <property type="entry name" value="LEUCINE-RICH REPEAT-CONTAINING PROTEIN 46"/>
    <property type="match status" value="1"/>
</dbReference>
<keyword evidence="5" id="KW-0966">Cell projection</keyword>
<feature type="region of interest" description="Disordered" evidence="6">
    <location>
        <begin position="237"/>
        <end position="285"/>
    </location>
</feature>
<evidence type="ECO:0000256" key="1">
    <source>
        <dbReference type="ARBA" id="ARBA00004138"/>
    </source>
</evidence>
<feature type="region of interest" description="Disordered" evidence="6">
    <location>
        <begin position="533"/>
        <end position="641"/>
    </location>
</feature>
<evidence type="ECO:0000313" key="7">
    <source>
        <dbReference type="EMBL" id="KAG5476424.1"/>
    </source>
</evidence>
<feature type="compositionally biased region" description="Polar residues" evidence="6">
    <location>
        <begin position="619"/>
        <end position="639"/>
    </location>
</feature>
<comment type="subcellular location">
    <subcellularLocation>
        <location evidence="1">Cell projection</location>
        <location evidence="1">Cilium</location>
    </subcellularLocation>
</comment>
<dbReference type="KEGG" id="lmat:92514163"/>
<proteinExistence type="predicted"/>
<dbReference type="InterPro" id="IPR050576">
    <property type="entry name" value="Cilia_flagella_integrity"/>
</dbReference>
<evidence type="ECO:0000256" key="2">
    <source>
        <dbReference type="ARBA" id="ARBA00022614"/>
    </source>
</evidence>
<protein>
    <submittedName>
        <fullName evidence="7">Uncharacterized protein</fullName>
    </submittedName>
</protein>
<evidence type="ECO:0000256" key="6">
    <source>
        <dbReference type="SAM" id="MobiDB-lite"/>
    </source>
</evidence>
<sequence length="667" mass="72356">MPSISISSTNDVTSTAVSDTSGSFAASTEAKGTANVLTTDAIIRECIKQGFYRNPICNEKLYLHNRGYDSIAPTAFEPYTDVKVLWLEGNGLSVLPCGDGYTQVCLPVRMDPFAAELEGAETGLVEEGAVLAESSVQHVDPNAQPTPRQNASSPKSAAEGAPSLPLTTDVPEEERDAFSSLYPTVRQLYLHNNLFRRMPDLSRFERLDAVNLSGNFFTTVESHCPYYDAAVRRHRASEMSDGASPTSTFASGVRRSPSKSLQREQEQQRQQLSHDPYSTDDTAPPAELTMIASPADAKWERALQLERCRHLADVFSIFCKHSPLPERDAVEETTAEEQQRRALPSFLKQPLAPASEHRNPCSSLRCLSLAGNRLENFEDCLGLLCYHSLAVLDLSHNNISDGEALLLILERLPRLQSLKLSGNPLVRSLPRYRKRVLSRCKGLLHLDDRPVFTEERRIVTAWAIGGEDGEEKERQAIQHERAAAEKKRLEDFRRLLSRHQCSGSAEAPHADYLDAITTAAALAAAADSRDCSIAGGVSRTPRQRRGRPSTFDPDSSSTSSESEDGADANSCGGSGAGGGSAAAMTERPYGSHIVAQDGTSAAAPERIASQHDNKPPRATPNSPSAQRQQQQRVLSSNQRVEAVAPVAAGGGVAGDNDEGDIFIPRAA</sequence>
<evidence type="ECO:0000256" key="3">
    <source>
        <dbReference type="ARBA" id="ARBA00022737"/>
    </source>
</evidence>
<dbReference type="OrthoDB" id="1904536at2759"/>
<evidence type="ECO:0000256" key="4">
    <source>
        <dbReference type="ARBA" id="ARBA00023069"/>
    </source>
</evidence>
<dbReference type="Gene3D" id="3.80.10.10">
    <property type="entry name" value="Ribonuclease Inhibitor"/>
    <property type="match status" value="2"/>
</dbReference>
<feature type="compositionally biased region" description="Polar residues" evidence="6">
    <location>
        <begin position="143"/>
        <end position="155"/>
    </location>
</feature>
<keyword evidence="8" id="KW-1185">Reference proteome</keyword>
<gene>
    <name evidence="7" type="ORF">LSCM1_04129</name>
</gene>
<keyword evidence="4" id="KW-0969">Cilium</keyword>
<dbReference type="SUPFAM" id="SSF52047">
    <property type="entry name" value="RNI-like"/>
    <property type="match status" value="1"/>
</dbReference>
<keyword evidence="2" id="KW-0433">Leucine-rich repeat</keyword>
<dbReference type="InterPro" id="IPR032675">
    <property type="entry name" value="LRR_dom_sf"/>
</dbReference>
<keyword evidence="3" id="KW-0677">Repeat</keyword>
<dbReference type="GeneID" id="92514163"/>
<feature type="region of interest" description="Disordered" evidence="6">
    <location>
        <begin position="137"/>
        <end position="175"/>
    </location>
</feature>
<accession>A0A836GPI9</accession>
<dbReference type="AlphaFoldDB" id="A0A836GPI9"/>
<dbReference type="PROSITE" id="PS51450">
    <property type="entry name" value="LRR"/>
    <property type="match status" value="2"/>
</dbReference>
<evidence type="ECO:0000313" key="8">
    <source>
        <dbReference type="Proteomes" id="UP000673552"/>
    </source>
</evidence>
<dbReference type="EMBL" id="JAFEUZ010000026">
    <property type="protein sequence ID" value="KAG5476424.1"/>
    <property type="molecule type" value="Genomic_DNA"/>
</dbReference>
<organism evidence="7 8">
    <name type="scientific">Leishmania martiniquensis</name>
    <dbReference type="NCBI Taxonomy" id="1580590"/>
    <lineage>
        <taxon>Eukaryota</taxon>
        <taxon>Discoba</taxon>
        <taxon>Euglenozoa</taxon>
        <taxon>Kinetoplastea</taxon>
        <taxon>Metakinetoplastina</taxon>
        <taxon>Trypanosomatida</taxon>
        <taxon>Trypanosomatidae</taxon>
        <taxon>Leishmaniinae</taxon>
        <taxon>Leishmania</taxon>
    </lineage>
</organism>
<reference evidence="7 8" key="1">
    <citation type="submission" date="2021-03" db="EMBL/GenBank/DDBJ databases">
        <title>Leishmania (Mundinia) martiniquensis Genome sequencing and assembly.</title>
        <authorList>
            <person name="Almutairi H."/>
            <person name="Gatherer D."/>
        </authorList>
    </citation>
    <scope>NUCLEOTIDE SEQUENCE [LARGE SCALE GENOMIC DNA]</scope>
    <source>
        <strain evidence="7">LSCM1</strain>
    </source>
</reference>
<feature type="region of interest" description="Disordered" evidence="6">
    <location>
        <begin position="648"/>
        <end position="667"/>
    </location>
</feature>
<dbReference type="RefSeq" id="XP_067177882.1">
    <property type="nucleotide sequence ID" value="XM_067321651.1"/>
</dbReference>
<comment type="caution">
    <text evidence="7">The sequence shown here is derived from an EMBL/GenBank/DDBJ whole genome shotgun (WGS) entry which is preliminary data.</text>
</comment>